<organism evidence="3 4">
    <name type="scientific">Trichobilharzia regenti</name>
    <name type="common">Nasal bird schistosome</name>
    <dbReference type="NCBI Taxonomy" id="157069"/>
    <lineage>
        <taxon>Eukaryota</taxon>
        <taxon>Metazoa</taxon>
        <taxon>Spiralia</taxon>
        <taxon>Lophotrochozoa</taxon>
        <taxon>Platyhelminthes</taxon>
        <taxon>Trematoda</taxon>
        <taxon>Digenea</taxon>
        <taxon>Strigeidida</taxon>
        <taxon>Schistosomatoidea</taxon>
        <taxon>Schistosomatidae</taxon>
        <taxon>Trichobilharzia</taxon>
    </lineage>
</organism>
<dbReference type="Proteomes" id="UP000050795">
    <property type="component" value="Unassembled WGS sequence"/>
</dbReference>
<feature type="region of interest" description="Disordered" evidence="1">
    <location>
        <begin position="1513"/>
        <end position="1576"/>
    </location>
</feature>
<keyword evidence="3" id="KW-1185">Reference proteome</keyword>
<feature type="compositionally biased region" description="Low complexity" evidence="1">
    <location>
        <begin position="1554"/>
        <end position="1567"/>
    </location>
</feature>
<feature type="compositionally biased region" description="Basic and acidic residues" evidence="1">
    <location>
        <begin position="1513"/>
        <end position="1523"/>
    </location>
</feature>
<feature type="region of interest" description="Disordered" evidence="1">
    <location>
        <begin position="127"/>
        <end position="191"/>
    </location>
</feature>
<feature type="region of interest" description="Disordered" evidence="1">
    <location>
        <begin position="597"/>
        <end position="636"/>
    </location>
</feature>
<proteinExistence type="predicted"/>
<reference evidence="4" key="2">
    <citation type="submission" date="2023-11" db="UniProtKB">
        <authorList>
            <consortium name="WormBaseParasite"/>
        </authorList>
    </citation>
    <scope>IDENTIFICATION</scope>
</reference>
<dbReference type="InterPro" id="IPR001478">
    <property type="entry name" value="PDZ"/>
</dbReference>
<feature type="compositionally biased region" description="Polar residues" evidence="1">
    <location>
        <begin position="337"/>
        <end position="353"/>
    </location>
</feature>
<feature type="compositionally biased region" description="Polar residues" evidence="1">
    <location>
        <begin position="910"/>
        <end position="921"/>
    </location>
</feature>
<feature type="region of interest" description="Disordered" evidence="1">
    <location>
        <begin position="793"/>
        <end position="833"/>
    </location>
</feature>
<feature type="compositionally biased region" description="Polar residues" evidence="1">
    <location>
        <begin position="1093"/>
        <end position="1105"/>
    </location>
</feature>
<feature type="region of interest" description="Disordered" evidence="1">
    <location>
        <begin position="418"/>
        <end position="451"/>
    </location>
</feature>
<sequence>MDFVILKVNGQDLRNATHEEAIQAFQKAKEPIIVEVARRDPNAETVQKSTGNTNSTNSNNNNFSSLNKCSVAIQTDPSTAEATLAAMAAAALTTEDIRTALGMRHPGLTSLECIYHSDFPDLVDIVEEDDDDSDDDDDDDVEGEEELDAVNEQTGEDLELIQKKDNNSNNNNNSGDSKSTKEDIIPPPNNNRDYRSKNCVCFYSNDDPEYDTISDMKTDGTNDGNIWESLSSSQRGNIRIKEVTLCRKTMDEKFGLTLCYRQGDTCDASCDVFVGDLEFDSLASQSGQISSGDQILRINGQVIKSREHVIDLFQQSKSKVVLLIAQESGDSCEPAKNNKSTVNSGMPTASDSTMLTTTTTTTILDGNAKMESESVGLSAQESQTCSSLSVKELSSNEFCASNDFSSSMNKDCSDFVAYKRPDQDSGMGRTTDESARTEESSEQEIDNDNQQQQVDYVTGLTQVTKSRIKLTDYDKLKMDRLADSSLAQQTTLISDAPAPTIPTDVFADYDPVDPIDQELVQLGRLMQSLAVHCRQLVQVKMQYKSIENYVQHPFLMHQYPNELNSCEYDKHISSQNQSHSQMITSITPTTMTTSITTDASSIPMTISSQQSETYYSPNRSNSQNTKPLTSKSNEAIPNGLPLLHTKDTINNNNISTRVPRMGTRMEPSVMGSVSSNDSGGLYHDKKINAASSVVTPQLQTMTTTGEKSCHSRFPSSVREERAISSDRQDAQRQLANYSKDSNQLIESNTAYPDSLEQNMLNGSGDTSAYCTSESRRSQNDSLLISAHNIINNNKMSTNNSNNINNDNGSNNSDISVPNNSNNNPNNINKQSPLKTTLCSNYPVRTTSSLHYSIGVGGDVSSVGGGIAASLSDLGGSLLSLSAVIPDPNHHNPHHHHHLPHLPHLHHNSSEPKVNTNHLITHDSFSPSSNWSIDGNSQYNNSSINNNQYIQPEPMSNYTESYYTSIRQFDSPTSQSSSSVISGRNINNHNKSSSNEQLAYNNNNKTQETFNHSSSPNHHNSSGLNEKKTTNYAKEVLLKGNAKLQSVNNYPHHHHHAIHHPYSQHQSQYMMNPQHQQLHNSNVVTYEQNSQRLIKDSNSSCDSQENLNKKNNPESSGDRTLLDNQFKQSLPSMNHFHGMKAEKHSQFTHNSVHSSHTTSQLGNDAHLSLHSMHYLPPKCPPFNSLLATISETIPSFTSGIRAVSAATAASSSSHLRYNPLPPPLDKRINCSQHSYEFYDRFCLPQSMPTAAKHRATHNISQQPPPLPPIPTQQQQQQQQGQNSLSNQQICKQFPRFNEETNLNNEEPSLSDIYETPYASVTINDEPVNEQYPSNNIPSNPSASMSGMNRPGEFINLQSKSTTNWSLDNRNASIPVDSQMPSSMMNNVNNVSGSQMHQAKHLDPYLYSIGYLDYITNNPLIYPHQICPSKQYAQNIISSTSGLPQSGQIYSMENWNMMEWIVKKRPDGTRYITRRPIRNRILKERAKRVAEERSGITTDDDAMSELKTGRYWNRSERKKQLEKARADRKRKQTTTVIHQQQNSHQHNIDMMKSSHKNSSVSNSNIKNDSTTLVTMTTV</sequence>
<feature type="region of interest" description="Disordered" evidence="1">
    <location>
        <begin position="885"/>
        <end position="921"/>
    </location>
</feature>
<reference evidence="3" key="1">
    <citation type="submission" date="2022-06" db="EMBL/GenBank/DDBJ databases">
        <authorList>
            <person name="Berger JAMES D."/>
            <person name="Berger JAMES D."/>
        </authorList>
    </citation>
    <scope>NUCLEOTIDE SEQUENCE [LARGE SCALE GENOMIC DNA]</scope>
</reference>
<feature type="region of interest" description="Disordered" evidence="1">
    <location>
        <begin position="1251"/>
        <end position="1285"/>
    </location>
</feature>
<feature type="region of interest" description="Disordered" evidence="1">
    <location>
        <begin position="333"/>
        <end position="353"/>
    </location>
</feature>
<dbReference type="SMART" id="SM00228">
    <property type="entry name" value="PDZ"/>
    <property type="match status" value="1"/>
</dbReference>
<feature type="compositionally biased region" description="Low complexity" evidence="1">
    <location>
        <begin position="49"/>
        <end position="62"/>
    </location>
</feature>
<dbReference type="Pfam" id="PF00595">
    <property type="entry name" value="PDZ"/>
    <property type="match status" value="1"/>
</dbReference>
<feature type="compositionally biased region" description="Basic and acidic residues" evidence="1">
    <location>
        <begin position="430"/>
        <end position="439"/>
    </location>
</feature>
<protein>
    <recommendedName>
        <fullName evidence="2">PDZ domain-containing protein</fullName>
    </recommendedName>
</protein>
<dbReference type="SUPFAM" id="SSF50156">
    <property type="entry name" value="PDZ domain-like"/>
    <property type="match status" value="2"/>
</dbReference>
<dbReference type="PROSITE" id="PS50106">
    <property type="entry name" value="PDZ"/>
    <property type="match status" value="2"/>
</dbReference>
<feature type="compositionally biased region" description="Polar residues" evidence="1">
    <location>
        <begin position="603"/>
        <end position="635"/>
    </location>
</feature>
<feature type="region of interest" description="Disordered" evidence="1">
    <location>
        <begin position="968"/>
        <end position="1025"/>
    </location>
</feature>
<dbReference type="InterPro" id="IPR051971">
    <property type="entry name" value="E3_ubiquitin-PDZ_ligase"/>
</dbReference>
<feature type="compositionally biased region" description="Acidic residues" evidence="1">
    <location>
        <begin position="127"/>
        <end position="159"/>
    </location>
</feature>
<feature type="region of interest" description="Disordered" evidence="1">
    <location>
        <begin position="1093"/>
        <end position="1120"/>
    </location>
</feature>
<accession>A0AA85J1M5</accession>
<dbReference type="Gene3D" id="2.30.42.10">
    <property type="match status" value="2"/>
</dbReference>
<evidence type="ECO:0000259" key="2">
    <source>
        <dbReference type="PROSITE" id="PS50106"/>
    </source>
</evidence>
<dbReference type="InterPro" id="IPR036034">
    <property type="entry name" value="PDZ_sf"/>
</dbReference>
<feature type="compositionally biased region" description="Basic and acidic residues" evidence="1">
    <location>
        <begin position="1106"/>
        <end position="1120"/>
    </location>
</feature>
<dbReference type="WBParaSite" id="TREG1_122780.1">
    <property type="protein sequence ID" value="TREG1_122780.1"/>
    <property type="gene ID" value="TREG1_122780"/>
</dbReference>
<feature type="compositionally biased region" description="Low complexity" evidence="1">
    <location>
        <begin position="1270"/>
        <end position="1285"/>
    </location>
</feature>
<dbReference type="CDD" id="cd06716">
    <property type="entry name" value="PDZ2-PDZRN4-like"/>
    <property type="match status" value="1"/>
</dbReference>
<feature type="compositionally biased region" description="Polar residues" evidence="1">
    <location>
        <begin position="983"/>
        <end position="1009"/>
    </location>
</feature>
<feature type="compositionally biased region" description="Low complexity" evidence="1">
    <location>
        <begin position="1010"/>
        <end position="1021"/>
    </location>
</feature>
<feature type="compositionally biased region" description="Basic and acidic residues" evidence="1">
    <location>
        <begin position="717"/>
        <end position="730"/>
    </location>
</feature>
<feature type="compositionally biased region" description="Basic residues" evidence="1">
    <location>
        <begin position="890"/>
        <end position="906"/>
    </location>
</feature>
<feature type="domain" description="PDZ" evidence="2">
    <location>
        <begin position="242"/>
        <end position="328"/>
    </location>
</feature>
<feature type="domain" description="PDZ" evidence="2">
    <location>
        <begin position="5"/>
        <end position="40"/>
    </location>
</feature>
<dbReference type="PANTHER" id="PTHR15545:SF8">
    <property type="entry name" value="SLO-INTERACTING PROTEIN 1"/>
    <property type="match status" value="1"/>
</dbReference>
<feature type="region of interest" description="Disordered" evidence="1">
    <location>
        <begin position="703"/>
        <end position="731"/>
    </location>
</feature>
<dbReference type="PANTHER" id="PTHR15545">
    <property type="entry name" value="PDZ DOMAIN CONTAINING RING FINGER PROTEIN 3, 4"/>
    <property type="match status" value="1"/>
</dbReference>
<feature type="region of interest" description="Disordered" evidence="1">
    <location>
        <begin position="43"/>
        <end position="62"/>
    </location>
</feature>
<feature type="compositionally biased region" description="Low complexity" evidence="1">
    <location>
        <begin position="793"/>
        <end position="828"/>
    </location>
</feature>
<evidence type="ECO:0000313" key="3">
    <source>
        <dbReference type="Proteomes" id="UP000050795"/>
    </source>
</evidence>
<evidence type="ECO:0000313" key="4">
    <source>
        <dbReference type="WBParaSite" id="TREG1_122780.1"/>
    </source>
</evidence>
<name>A0AA85J1M5_TRIRE</name>
<evidence type="ECO:0000256" key="1">
    <source>
        <dbReference type="SAM" id="MobiDB-lite"/>
    </source>
</evidence>
<feature type="compositionally biased region" description="Low complexity" evidence="1">
    <location>
        <begin position="970"/>
        <end position="981"/>
    </location>
</feature>